<feature type="chain" id="PRO_5043539494" evidence="1">
    <location>
        <begin position="18"/>
        <end position="124"/>
    </location>
</feature>
<feature type="signal peptide" evidence="1">
    <location>
        <begin position="1"/>
        <end position="17"/>
    </location>
</feature>
<evidence type="ECO:0000313" key="3">
    <source>
        <dbReference type="Proteomes" id="UP001497623"/>
    </source>
</evidence>
<evidence type="ECO:0000313" key="2">
    <source>
        <dbReference type="EMBL" id="CAL4130441.1"/>
    </source>
</evidence>
<name>A0AAV2RQB2_MEGNR</name>
<gene>
    <name evidence="2" type="ORF">MNOR_LOCUS26548</name>
</gene>
<proteinExistence type="predicted"/>
<sequence>MSFKVILLCAILFVVECSRYTGYRKRAKSLCKGECVKSALECFKKNLSKTGCHGNKFCCPTPKNITNLKNMNKGGGCKQTSKCKSAGGRCLATNKTCLGTVKDNACQKNDNCKCCIQKPGKRVR</sequence>
<protein>
    <submittedName>
        <fullName evidence="2">Uncharacterized protein</fullName>
    </submittedName>
</protein>
<evidence type="ECO:0000256" key="1">
    <source>
        <dbReference type="SAM" id="SignalP"/>
    </source>
</evidence>
<dbReference type="EMBL" id="CAXKWB010026664">
    <property type="protein sequence ID" value="CAL4130441.1"/>
    <property type="molecule type" value="Genomic_DNA"/>
</dbReference>
<reference evidence="2 3" key="1">
    <citation type="submission" date="2024-05" db="EMBL/GenBank/DDBJ databases">
        <authorList>
            <person name="Wallberg A."/>
        </authorList>
    </citation>
    <scope>NUCLEOTIDE SEQUENCE [LARGE SCALE GENOMIC DNA]</scope>
</reference>
<dbReference type="Proteomes" id="UP001497623">
    <property type="component" value="Unassembled WGS sequence"/>
</dbReference>
<comment type="caution">
    <text evidence="2">The sequence shown here is derived from an EMBL/GenBank/DDBJ whole genome shotgun (WGS) entry which is preliminary data.</text>
</comment>
<feature type="non-terminal residue" evidence="2">
    <location>
        <position position="124"/>
    </location>
</feature>
<organism evidence="2 3">
    <name type="scientific">Meganyctiphanes norvegica</name>
    <name type="common">Northern krill</name>
    <name type="synonym">Thysanopoda norvegica</name>
    <dbReference type="NCBI Taxonomy" id="48144"/>
    <lineage>
        <taxon>Eukaryota</taxon>
        <taxon>Metazoa</taxon>
        <taxon>Ecdysozoa</taxon>
        <taxon>Arthropoda</taxon>
        <taxon>Crustacea</taxon>
        <taxon>Multicrustacea</taxon>
        <taxon>Malacostraca</taxon>
        <taxon>Eumalacostraca</taxon>
        <taxon>Eucarida</taxon>
        <taxon>Euphausiacea</taxon>
        <taxon>Euphausiidae</taxon>
        <taxon>Meganyctiphanes</taxon>
    </lineage>
</organism>
<keyword evidence="1" id="KW-0732">Signal</keyword>
<accession>A0AAV2RQB2</accession>
<keyword evidence="3" id="KW-1185">Reference proteome</keyword>
<dbReference type="AlphaFoldDB" id="A0AAV2RQB2"/>